<dbReference type="PANTHER" id="PTHR11933:SF5">
    <property type="entry name" value="MITOCHONDRIAL TRNA-SPECIFIC 2-THIOURIDYLASE 1"/>
    <property type="match status" value="1"/>
</dbReference>
<evidence type="ECO:0008006" key="2">
    <source>
        <dbReference type="Google" id="ProtNLM"/>
    </source>
</evidence>
<reference evidence="1" key="1">
    <citation type="submission" date="2018-05" db="EMBL/GenBank/DDBJ databases">
        <authorList>
            <person name="Lanie J.A."/>
            <person name="Ng W.-L."/>
            <person name="Kazmierczak K.M."/>
            <person name="Andrzejewski T.M."/>
            <person name="Davidsen T.M."/>
            <person name="Wayne K.J."/>
            <person name="Tettelin H."/>
            <person name="Glass J.I."/>
            <person name="Rusch D."/>
            <person name="Podicherti R."/>
            <person name="Tsui H.-C.T."/>
            <person name="Winkler M.E."/>
        </authorList>
    </citation>
    <scope>NUCLEOTIDE SEQUENCE</scope>
</reference>
<dbReference type="GO" id="GO:0002143">
    <property type="term" value="P:tRNA wobble position uridine thiolation"/>
    <property type="evidence" value="ECO:0007669"/>
    <property type="project" value="TreeGrafter"/>
</dbReference>
<dbReference type="Gene3D" id="3.40.50.620">
    <property type="entry name" value="HUPs"/>
    <property type="match status" value="1"/>
</dbReference>
<sequence>MPTPKLSLTGTRVILGLSGGVDSAVSAILLKEQGADIHALHMTNWEDDDGYCTAAADLQDARNICEKLGVPLHQANFTKEYRNQVFENFLRE</sequence>
<dbReference type="AlphaFoldDB" id="A0A382MBV8"/>
<proteinExistence type="predicted"/>
<dbReference type="PANTHER" id="PTHR11933">
    <property type="entry name" value="TRNA 5-METHYLAMINOMETHYL-2-THIOURIDYLATE -METHYLTRANSFERASE"/>
    <property type="match status" value="1"/>
</dbReference>
<protein>
    <recommendedName>
        <fullName evidence="2">tRNA 2-thiouridine(34) synthase MnmA</fullName>
    </recommendedName>
</protein>
<feature type="non-terminal residue" evidence="1">
    <location>
        <position position="92"/>
    </location>
</feature>
<accession>A0A382MBV8</accession>
<organism evidence="1">
    <name type="scientific">marine metagenome</name>
    <dbReference type="NCBI Taxonomy" id="408172"/>
    <lineage>
        <taxon>unclassified sequences</taxon>
        <taxon>metagenomes</taxon>
        <taxon>ecological metagenomes</taxon>
    </lineage>
</organism>
<dbReference type="InterPro" id="IPR014729">
    <property type="entry name" value="Rossmann-like_a/b/a_fold"/>
</dbReference>
<gene>
    <name evidence="1" type="ORF">METZ01_LOCUS297776</name>
</gene>
<dbReference type="SUPFAM" id="SSF52402">
    <property type="entry name" value="Adenine nucleotide alpha hydrolases-like"/>
    <property type="match status" value="1"/>
</dbReference>
<dbReference type="Pfam" id="PF03054">
    <property type="entry name" value="tRNA_Me_trans"/>
    <property type="match status" value="1"/>
</dbReference>
<name>A0A382MBV8_9ZZZZ</name>
<dbReference type="EMBL" id="UINC01091841">
    <property type="protein sequence ID" value="SVC44922.1"/>
    <property type="molecule type" value="Genomic_DNA"/>
</dbReference>
<evidence type="ECO:0000313" key="1">
    <source>
        <dbReference type="EMBL" id="SVC44922.1"/>
    </source>
</evidence>